<organism evidence="3 4">
    <name type="scientific">Streptomyces phaeolivaceus</name>
    <dbReference type="NCBI Taxonomy" id="2653200"/>
    <lineage>
        <taxon>Bacteria</taxon>
        <taxon>Bacillati</taxon>
        <taxon>Actinomycetota</taxon>
        <taxon>Actinomycetes</taxon>
        <taxon>Kitasatosporales</taxon>
        <taxon>Streptomycetaceae</taxon>
        <taxon>Streptomyces</taxon>
    </lineage>
</organism>
<proteinExistence type="predicted"/>
<dbReference type="PANTHER" id="PTHR35526">
    <property type="entry name" value="ANTI-SIGMA-F FACTOR RSBW-RELATED"/>
    <property type="match status" value="1"/>
</dbReference>
<dbReference type="Pfam" id="PF13581">
    <property type="entry name" value="HATPase_c_2"/>
    <property type="match status" value="1"/>
</dbReference>
<evidence type="ECO:0000313" key="3">
    <source>
        <dbReference type="EMBL" id="QFR02763.1"/>
    </source>
</evidence>
<dbReference type="Proteomes" id="UP000327294">
    <property type="component" value="Chromosome"/>
</dbReference>
<dbReference type="PANTHER" id="PTHR35526:SF3">
    <property type="entry name" value="ANTI-SIGMA-F FACTOR RSBW"/>
    <property type="match status" value="1"/>
</dbReference>
<feature type="domain" description="Histidine kinase/HSP90-like ATPase" evidence="2">
    <location>
        <begin position="3"/>
        <end position="98"/>
    </location>
</feature>
<dbReference type="InterPro" id="IPR003594">
    <property type="entry name" value="HATPase_dom"/>
</dbReference>
<dbReference type="InterPro" id="IPR036890">
    <property type="entry name" value="HATPase_C_sf"/>
</dbReference>
<dbReference type="EMBL" id="CP045096">
    <property type="protein sequence ID" value="QFR02763.1"/>
    <property type="molecule type" value="Genomic_DNA"/>
</dbReference>
<dbReference type="InterPro" id="IPR050267">
    <property type="entry name" value="Anti-sigma-factor_SerPK"/>
</dbReference>
<dbReference type="SUPFAM" id="SSF55874">
    <property type="entry name" value="ATPase domain of HSP90 chaperone/DNA topoisomerase II/histidine kinase"/>
    <property type="match status" value="1"/>
</dbReference>
<dbReference type="GO" id="GO:0004674">
    <property type="term" value="F:protein serine/threonine kinase activity"/>
    <property type="evidence" value="ECO:0007669"/>
    <property type="project" value="UniProtKB-KW"/>
</dbReference>
<evidence type="ECO:0000313" key="4">
    <source>
        <dbReference type="Proteomes" id="UP000327294"/>
    </source>
</evidence>
<sequence>MAPEAVTRAREAVAEGLAEVGVVAGSAFADAVLLVVSELVANVLRHAPRCPVADVELTVGAGQLIVGVADAEPRLPLLGPGEMGAGLRLVAELAAEYEGGIGAKLTVNRDGKVVLVRFRMPS</sequence>
<dbReference type="GO" id="GO:0005524">
    <property type="term" value="F:ATP binding"/>
    <property type="evidence" value="ECO:0007669"/>
    <property type="project" value="UniProtKB-KW"/>
</dbReference>
<evidence type="ECO:0000256" key="1">
    <source>
        <dbReference type="ARBA" id="ARBA00022527"/>
    </source>
</evidence>
<keyword evidence="1" id="KW-0723">Serine/threonine-protein kinase</keyword>
<protein>
    <submittedName>
        <fullName evidence="3">ATP-binding protein</fullName>
    </submittedName>
</protein>
<dbReference type="CDD" id="cd16936">
    <property type="entry name" value="HATPase_RsbW-like"/>
    <property type="match status" value="1"/>
</dbReference>
<keyword evidence="4" id="KW-1185">Reference proteome</keyword>
<accession>A0A5P8KIY8</accession>
<dbReference type="AlphaFoldDB" id="A0A5P8KIY8"/>
<dbReference type="Gene3D" id="3.30.565.10">
    <property type="entry name" value="Histidine kinase-like ATPase, C-terminal domain"/>
    <property type="match status" value="1"/>
</dbReference>
<keyword evidence="1" id="KW-0418">Kinase</keyword>
<name>A0A5P8KIY8_9ACTN</name>
<dbReference type="KEGG" id="sphv:F9278_23645"/>
<keyword evidence="1" id="KW-0808">Transferase</keyword>
<keyword evidence="3" id="KW-0547">Nucleotide-binding</keyword>
<reference evidence="3 4" key="1">
    <citation type="submission" date="2019-10" db="EMBL/GenBank/DDBJ databases">
        <title>Streptomyces sp. strain GY16 isolated from leaves of Broussonetia papyrifera.</title>
        <authorList>
            <person name="Mo P."/>
        </authorList>
    </citation>
    <scope>NUCLEOTIDE SEQUENCE [LARGE SCALE GENOMIC DNA]</scope>
    <source>
        <strain evidence="3 4">GY16</strain>
    </source>
</reference>
<gene>
    <name evidence="3" type="ORF">F9278_23645</name>
</gene>
<evidence type="ECO:0000259" key="2">
    <source>
        <dbReference type="Pfam" id="PF13581"/>
    </source>
</evidence>
<keyword evidence="3" id="KW-0067">ATP-binding</keyword>